<evidence type="ECO:0000313" key="2">
    <source>
        <dbReference type="EMBL" id="GAA0141383.1"/>
    </source>
</evidence>
<evidence type="ECO:0008006" key="4">
    <source>
        <dbReference type="Google" id="ProtNLM"/>
    </source>
</evidence>
<evidence type="ECO:0000313" key="3">
    <source>
        <dbReference type="Proteomes" id="UP001454036"/>
    </source>
</evidence>
<gene>
    <name evidence="2" type="ORF">LIER_02537</name>
</gene>
<proteinExistence type="predicted"/>
<sequence length="91" mass="9573">MDNKNGGGVNKQATNEKDAKLEGLPVETSPYTQYNDLEDYKKQGYGTEGHLEPKQGRGAGGSTDAPTLTGDSATAKDLLSATDTINKQGVN</sequence>
<reference evidence="2 3" key="1">
    <citation type="submission" date="2024-01" db="EMBL/GenBank/DDBJ databases">
        <title>The complete chloroplast genome sequence of Lithospermum erythrorhizon: insights into the phylogenetic relationship among Boraginaceae species and the maternal lineages of purple gromwells.</title>
        <authorList>
            <person name="Okada T."/>
            <person name="Watanabe K."/>
        </authorList>
    </citation>
    <scope>NUCLEOTIDE SEQUENCE [LARGE SCALE GENOMIC DNA]</scope>
</reference>
<dbReference type="Pfam" id="PF10714">
    <property type="entry name" value="LEA_6"/>
    <property type="match status" value="1"/>
</dbReference>
<keyword evidence="3" id="KW-1185">Reference proteome</keyword>
<dbReference type="EMBL" id="BAABME010000280">
    <property type="protein sequence ID" value="GAA0141383.1"/>
    <property type="molecule type" value="Genomic_DNA"/>
</dbReference>
<feature type="compositionally biased region" description="Polar residues" evidence="1">
    <location>
        <begin position="81"/>
        <end position="91"/>
    </location>
</feature>
<feature type="region of interest" description="Disordered" evidence="1">
    <location>
        <begin position="1"/>
        <end position="91"/>
    </location>
</feature>
<protein>
    <recommendedName>
        <fullName evidence="4">Late embryogenesis abundant protein, LEA-18</fullName>
    </recommendedName>
</protein>
<organism evidence="2 3">
    <name type="scientific">Lithospermum erythrorhizon</name>
    <name type="common">Purple gromwell</name>
    <name type="synonym">Lithospermum officinale var. erythrorhizon</name>
    <dbReference type="NCBI Taxonomy" id="34254"/>
    <lineage>
        <taxon>Eukaryota</taxon>
        <taxon>Viridiplantae</taxon>
        <taxon>Streptophyta</taxon>
        <taxon>Embryophyta</taxon>
        <taxon>Tracheophyta</taxon>
        <taxon>Spermatophyta</taxon>
        <taxon>Magnoliopsida</taxon>
        <taxon>eudicotyledons</taxon>
        <taxon>Gunneridae</taxon>
        <taxon>Pentapetalae</taxon>
        <taxon>asterids</taxon>
        <taxon>lamiids</taxon>
        <taxon>Boraginales</taxon>
        <taxon>Boraginaceae</taxon>
        <taxon>Boraginoideae</taxon>
        <taxon>Lithospermeae</taxon>
        <taxon>Lithospermum</taxon>
    </lineage>
</organism>
<dbReference type="InterPro" id="IPR018930">
    <property type="entry name" value="LEA-18"/>
</dbReference>
<comment type="caution">
    <text evidence="2">The sequence shown here is derived from an EMBL/GenBank/DDBJ whole genome shotgun (WGS) entry which is preliminary data.</text>
</comment>
<accession>A0AAV3NQY3</accession>
<dbReference type="Proteomes" id="UP001454036">
    <property type="component" value="Unassembled WGS sequence"/>
</dbReference>
<name>A0AAV3NQY3_LITER</name>
<evidence type="ECO:0000256" key="1">
    <source>
        <dbReference type="SAM" id="MobiDB-lite"/>
    </source>
</evidence>
<dbReference type="AlphaFoldDB" id="A0AAV3NQY3"/>